<dbReference type="AlphaFoldDB" id="A0A7J6FY18"/>
<name>A0A7J6FY18_CANSA</name>
<dbReference type="Gene3D" id="1.50.10.10">
    <property type="match status" value="1"/>
</dbReference>
<dbReference type="PANTHER" id="PTHR32338:SF10">
    <property type="entry name" value="N-ACETYL-GAMMA-GLUTAMYL-PHOSPHATE REDUCTASE, CHLOROPLASTIC-RELATED"/>
    <property type="match status" value="1"/>
</dbReference>
<reference evidence="1 2" key="1">
    <citation type="journal article" date="2020" name="bioRxiv">
        <title>Sequence and annotation of 42 cannabis genomes reveals extensive copy number variation in cannabinoid synthesis and pathogen resistance genes.</title>
        <authorList>
            <person name="Mckernan K.J."/>
            <person name="Helbert Y."/>
            <person name="Kane L.T."/>
            <person name="Ebling H."/>
            <person name="Zhang L."/>
            <person name="Liu B."/>
            <person name="Eaton Z."/>
            <person name="Mclaughlin S."/>
            <person name="Kingan S."/>
            <person name="Baybayan P."/>
            <person name="Concepcion G."/>
            <person name="Jordan M."/>
            <person name="Riva A."/>
            <person name="Barbazuk W."/>
            <person name="Harkins T."/>
        </authorList>
    </citation>
    <scope>NUCLEOTIDE SEQUENCE [LARGE SCALE GENOMIC DNA]</scope>
    <source>
        <strain evidence="2">cv. Jamaican Lion 4</strain>
        <tissue evidence="1">Leaf</tissue>
    </source>
</reference>
<dbReference type="InterPro" id="IPR012341">
    <property type="entry name" value="6hp_glycosidase-like_sf"/>
</dbReference>
<dbReference type="InterPro" id="IPR050085">
    <property type="entry name" value="AGPR"/>
</dbReference>
<evidence type="ECO:0000313" key="2">
    <source>
        <dbReference type="Proteomes" id="UP000525078"/>
    </source>
</evidence>
<proteinExistence type="predicted"/>
<sequence length="325" mass="36396">MERMQRFKNRGDRRRRLVRKTISMAAIFEIDTVEFSNSEEEKIDEDAVKNDDGTILSQRSNETLSEWLGIGDSNKTKIRSSAARKLGNVRIDDDDIEEEDGYCDITKPAERKSDDSYFNGKEALSFSGFEITMRDIGSRRCPIELAVANLSCLQYALGETVLLVPVPDEVLQLGSLETVAEDMAAVGLIRDRYDAFHTMMDERSSRGVEQRWAIVVSLISTDRIPGRAIIISVIDNLLKGALGQAMQNLNLMLGLPESTGLLSPALATSYMVGYGNNYPRQVHHKDSSIVSYKVNPKFVACREGYATWFCRKDLAAPANAHFRLI</sequence>
<evidence type="ECO:0000313" key="1">
    <source>
        <dbReference type="EMBL" id="KAF4375653.1"/>
    </source>
</evidence>
<dbReference type="PANTHER" id="PTHR32338">
    <property type="entry name" value="N-ACETYL-GAMMA-GLUTAMYL-PHOSPHATE REDUCTASE, CHLOROPLASTIC-RELATED-RELATED"/>
    <property type="match status" value="1"/>
</dbReference>
<dbReference type="GO" id="GO:0005975">
    <property type="term" value="P:carbohydrate metabolic process"/>
    <property type="evidence" value="ECO:0007669"/>
    <property type="project" value="InterPro"/>
</dbReference>
<dbReference type="InterPro" id="IPR008928">
    <property type="entry name" value="6-hairpin_glycosidase_sf"/>
</dbReference>
<dbReference type="SUPFAM" id="SSF48208">
    <property type="entry name" value="Six-hairpin glycosidases"/>
    <property type="match status" value="1"/>
</dbReference>
<comment type="caution">
    <text evidence="1">The sequence shown here is derived from an EMBL/GenBank/DDBJ whole genome shotgun (WGS) entry which is preliminary data.</text>
</comment>
<dbReference type="Gene3D" id="3.30.360.10">
    <property type="entry name" value="Dihydrodipicolinate Reductase, domain 2"/>
    <property type="match status" value="1"/>
</dbReference>
<organism evidence="1 2">
    <name type="scientific">Cannabis sativa</name>
    <name type="common">Hemp</name>
    <name type="synonym">Marijuana</name>
    <dbReference type="NCBI Taxonomy" id="3483"/>
    <lineage>
        <taxon>Eukaryota</taxon>
        <taxon>Viridiplantae</taxon>
        <taxon>Streptophyta</taxon>
        <taxon>Embryophyta</taxon>
        <taxon>Tracheophyta</taxon>
        <taxon>Spermatophyta</taxon>
        <taxon>Magnoliopsida</taxon>
        <taxon>eudicotyledons</taxon>
        <taxon>Gunneridae</taxon>
        <taxon>Pentapetalae</taxon>
        <taxon>rosids</taxon>
        <taxon>fabids</taxon>
        <taxon>Rosales</taxon>
        <taxon>Cannabaceae</taxon>
        <taxon>Cannabis</taxon>
    </lineage>
</organism>
<accession>A0A7J6FY18</accession>
<protein>
    <submittedName>
        <fullName evidence="1">Uncharacterized protein</fullName>
    </submittedName>
</protein>
<dbReference type="EMBL" id="JAATIP010000089">
    <property type="protein sequence ID" value="KAF4375653.1"/>
    <property type="molecule type" value="Genomic_DNA"/>
</dbReference>
<dbReference type="Proteomes" id="UP000525078">
    <property type="component" value="Unassembled WGS sequence"/>
</dbReference>
<gene>
    <name evidence="1" type="ORF">F8388_014375</name>
</gene>